<evidence type="ECO:0000256" key="3">
    <source>
        <dbReference type="ARBA" id="ARBA00004613"/>
    </source>
</evidence>
<feature type="compositionally biased region" description="Low complexity" evidence="8">
    <location>
        <begin position="47"/>
        <end position="76"/>
    </location>
</feature>
<evidence type="ECO:0000256" key="1">
    <source>
        <dbReference type="ARBA" id="ARBA00004196"/>
    </source>
</evidence>
<keyword evidence="4" id="KW-0964">Secreted</keyword>
<feature type="domain" description="DUF4347" evidence="10">
    <location>
        <begin position="213"/>
        <end position="358"/>
    </location>
</feature>
<evidence type="ECO:0000256" key="5">
    <source>
        <dbReference type="ARBA" id="ARBA00022729"/>
    </source>
</evidence>
<dbReference type="SUPFAM" id="SSF51126">
    <property type="entry name" value="Pectin lyase-like"/>
    <property type="match status" value="9"/>
</dbReference>
<dbReference type="InterPro" id="IPR006626">
    <property type="entry name" value="PbH1"/>
</dbReference>
<dbReference type="InterPro" id="IPR012334">
    <property type="entry name" value="Pectin_lyas_fold"/>
</dbReference>
<dbReference type="InterPro" id="IPR025592">
    <property type="entry name" value="DUF4347"/>
</dbReference>
<dbReference type="PANTHER" id="PTHR11319:SF35">
    <property type="entry name" value="OUTER MEMBRANE PROTEIN PMPC-RELATED"/>
    <property type="match status" value="1"/>
</dbReference>
<evidence type="ECO:0000313" key="11">
    <source>
        <dbReference type="EMBL" id="PVY43417.1"/>
    </source>
</evidence>
<keyword evidence="12" id="KW-1185">Reference proteome</keyword>
<proteinExistence type="predicted"/>
<dbReference type="RefSeq" id="WP_116883596.1">
    <property type="nucleotide sequence ID" value="NZ_CABMMC010000034.1"/>
</dbReference>
<dbReference type="InterPro" id="IPR011050">
    <property type="entry name" value="Pectin_lyase_fold/virulence"/>
</dbReference>
<protein>
    <submittedName>
        <fullName evidence="11">Putative outer membrane repeat protein</fullName>
    </submittedName>
</protein>
<evidence type="ECO:0000256" key="8">
    <source>
        <dbReference type="SAM" id="MobiDB-lite"/>
    </source>
</evidence>
<accession>A0A2U1B4H5</accession>
<comment type="caution">
    <text evidence="11">The sequence shown here is derived from an EMBL/GenBank/DDBJ whole genome shotgun (WGS) entry which is preliminary data.</text>
</comment>
<dbReference type="GO" id="GO:0009279">
    <property type="term" value="C:cell outer membrane"/>
    <property type="evidence" value="ECO:0007669"/>
    <property type="project" value="UniProtKB-SubCell"/>
</dbReference>
<dbReference type="Proteomes" id="UP000245959">
    <property type="component" value="Unassembled WGS sequence"/>
</dbReference>
<dbReference type="GO" id="GO:0005576">
    <property type="term" value="C:extracellular region"/>
    <property type="evidence" value="ECO:0007669"/>
    <property type="project" value="UniProtKB-SubCell"/>
</dbReference>
<evidence type="ECO:0000256" key="2">
    <source>
        <dbReference type="ARBA" id="ARBA00004442"/>
    </source>
</evidence>
<dbReference type="Pfam" id="PF02415">
    <property type="entry name" value="Chlam_PMP"/>
    <property type="match status" value="8"/>
</dbReference>
<evidence type="ECO:0000259" key="9">
    <source>
        <dbReference type="Pfam" id="PF13229"/>
    </source>
</evidence>
<evidence type="ECO:0000256" key="4">
    <source>
        <dbReference type="ARBA" id="ARBA00022525"/>
    </source>
</evidence>
<dbReference type="PANTHER" id="PTHR11319">
    <property type="entry name" value="G PROTEIN-COUPLED RECEPTOR-RELATED"/>
    <property type="match status" value="1"/>
</dbReference>
<evidence type="ECO:0000313" key="12">
    <source>
        <dbReference type="Proteomes" id="UP000245959"/>
    </source>
</evidence>
<keyword evidence="7" id="KW-0998">Cell outer membrane</keyword>
<dbReference type="InterPro" id="IPR039448">
    <property type="entry name" value="Beta_helix"/>
</dbReference>
<evidence type="ECO:0000256" key="7">
    <source>
        <dbReference type="ARBA" id="ARBA00023237"/>
    </source>
</evidence>
<dbReference type="Gene3D" id="2.160.20.10">
    <property type="entry name" value="Single-stranded right-handed beta-helix, Pectin lyase-like"/>
    <property type="match status" value="1"/>
</dbReference>
<dbReference type="EMBL" id="QEKH01000009">
    <property type="protein sequence ID" value="PVY43417.1"/>
    <property type="molecule type" value="Genomic_DNA"/>
</dbReference>
<gene>
    <name evidence="11" type="ORF">C8D82_109103</name>
</gene>
<reference evidence="11 12" key="1">
    <citation type="submission" date="2018-04" db="EMBL/GenBank/DDBJ databases">
        <title>Genomic Encyclopedia of Type Strains, Phase IV (KMG-IV): sequencing the most valuable type-strain genomes for metagenomic binning, comparative biology and taxonomic classification.</title>
        <authorList>
            <person name="Goeker M."/>
        </authorList>
    </citation>
    <scope>NUCLEOTIDE SEQUENCE [LARGE SCALE GENOMIC DNA]</scope>
    <source>
        <strain evidence="11 12">DSM 14823</strain>
    </source>
</reference>
<feature type="compositionally biased region" description="Polar residues" evidence="8">
    <location>
        <begin position="26"/>
        <end position="38"/>
    </location>
</feature>
<comment type="subcellular location">
    <subcellularLocation>
        <location evidence="1">Cell envelope</location>
    </subcellularLocation>
    <subcellularLocation>
        <location evidence="2">Cell outer membrane</location>
    </subcellularLocation>
    <subcellularLocation>
        <location evidence="3">Secreted</location>
    </subcellularLocation>
</comment>
<dbReference type="Pfam" id="PF14252">
    <property type="entry name" value="DUF4347"/>
    <property type="match status" value="1"/>
</dbReference>
<dbReference type="Pfam" id="PF13229">
    <property type="entry name" value="Beta_helix"/>
    <property type="match status" value="1"/>
</dbReference>
<feature type="domain" description="Right handed beta helix" evidence="9">
    <location>
        <begin position="2364"/>
        <end position="2560"/>
    </location>
</feature>
<dbReference type="InterPro" id="IPR003368">
    <property type="entry name" value="POMP_repeat"/>
</dbReference>
<dbReference type="SMART" id="SM00710">
    <property type="entry name" value="PbH1"/>
    <property type="match status" value="67"/>
</dbReference>
<evidence type="ECO:0000259" key="10">
    <source>
        <dbReference type="Pfam" id="PF14252"/>
    </source>
</evidence>
<sequence length="3328" mass="326290">MIYRLEDRVLFEAAAAVEAAYADEAQNQTDNAEQTEGAEQSEAEKYAAAAGPGPDNNADSSSAASCPGAAGPAQDGPDAEQSGDTELILIFGDAEGADQLAEQAGDNVIVIRFDGDETGAEVLDRIAEALDGRTVDRAVIVSAAEADSDFRDGLQAHLGENAEVDVLNPGSESYSDEFAALMEDFSAEQDDGEEQVRFAPETEQESESGRRELVIIGSEVKDADKIAAEFGDNTDVLYLDGDRSALDQINEFLDNADDQYDAIRIFSHGNAGYLYLNGEVIDSDYVAENRDAFAAIGEHITENGDLLLYSCNLAENDAGKALVYQLADITGADVAASVDSTGIGGDWDLEYTAGPIESVNISVGDYGHSLVAVSNQTELQTALTGGAGSITIANDFDIDTTITVSADVDIDGGNYTLTWTGAAGGTMFNIGANLTVTVSSLTLDGGTVYEADGTVAAGNGGARIMNVGANTAVTLTGITMHNGYAAGNGGAVNAAAGSTLVISGGDYSGNYATGRGGAIYSAGGIDVQGNGTGFTGNRAGGGGAIAIAGASSSLTISGDNTVFRDNQAGAAPETGGEGGAINISGGATLTISGTGTVISGNRGMGYGGAVYSGSAADTILISGDSTRFLNNEAFRHKNGLGGAIFFAGNLTITGSDILFQGNKSVTAADADGGAISGQPGSVLYIDAPNIKFIGNQANNYGGAIYTQGVITITAASKALFHQNQIVGVTFGSNGGGAIYVTQRNADPQLVSSIENVTFTQNSVSNGGVGGAVLLHGAYLKITECIFTENTATSYGGAIGVGYWSASQNWGKAEVIDSTFTGNSANYGGAISSYGSYKGYGEVSVTGSTFTGNTAANSGGAIYHTSAREFILVDSTFTQNRANGASASYGGGAIYTNKAMTVKESTFSGNSATNGGVIFATGSAAVVTLDGATLGGSVADANSAVTGGGVYLTSGAGLNMVNGSVISHNSASSGGGVAVVTTSTFSSYTSTITSDSTSSIHSNSATGSGGGIYASGPKLTLVLDGVTLGGAAGKGNIARDGGGIALASATVLSIDDTSVISHNAATGNGGGIHVASGLGLTLADGFNINSNTAQYGGGIYMVSGALAITGPGTFSGNTASISGGGIYSSAGTVSLAGSGSGLVFTGNIAKGTGTDTGGGAVYHKGAMTVTGNVQFIGNKAHAGAQVQTGTDRYGYAIYNWGGSGGAIFSAGSLTIRDGDVLFEGNVAAGTGYGYGGGAVFAGSGVNLSGKVTFRDNLATADASTRVDTIRRTIFGTNIDTAVYSTGGDGGAIYLAGGSLKIDAADADSIVFDGNIAKGRNGGGAVYMAVSTSTTITGTGEVLFTRNGAPDDPSDYSVGGAFFCDRSTVLTITNSNTAFIENYAENFAGAIHSYSNVTIHGEAGNYILFKGNYVLGNNSVRTGGGAIEIQQGVLDARYVRFEGNSVYKTSASTSYEAYGGAVFIWSNYFGPSYIDHCEFVDNSAQFGGALYVGWRHDQFTGQGNVIVSESVFDGNRAVALMRNTSTGVITENTSLAADGGAIGLGTGGSVSDCASAGKLTLSGENTFTNNLAISAKTGRGGAIFVSWNEYKHLNSNLTTTRIMTCGELIFADGANTVFTGNEATDGGAIYLQTTGVLTLGGGAVYTFTDNAASRNGGAIYFDVAASGEAEKTLTGMTFTDNTAGSDGGAIYSARAFTVSGAAVFNGNNAGASGGAIYATGAAAVVTLDGVTIGGFDAVNNVGLGNSAKYGGGVALAAGAKLAMVNNAVISYNTASSDGGGIHAAAGTTLTLTSGSVSNNAANGGNGGGIWTATSVTIDSALTLANNAALAGYGGAIYGSGSAAITLDGALIGGAAATANSAKFGGGVALADTAALTLLNSAVISHNTATDGGGIYASAGTGLTLTSGRVTNNAATGNGGGIYAATSFTLGGGAAVRNNSAANGGGIYADGASVTVTVNGGVVGGTGAADANTATYGGGVFLNNGANLTLTGGLVTYNTATCGGGVAVGANSASTITATGASNIGYNTATRYGGGIYIGSGANANVTGATVSRNAVTLATNLGSGGPGGGGVYIAGGSKVTLTDVKVNHNTVTALSNKDGAGGGGIMIGLNGTGGEVTITGASEINSNVVTVGTGKASGIHCGGGGILLQRGKLFITGTTQINNNEAGHGSAIKVQCDDDGAGGGLFIGGSGTDSVVISGNHNQNQVAEGGSQMGAAITLIQGIADLKNVTLDNNHNYHNNGLGGGFLIGAGSKGATISDSVISNNSAAGSGGVYINKNRLTIGDNVKVHDNEAKALAFGYGRGGGINANNESTLTITGKNVEIYNNIARCSLYGSGGGIYLIDSDLTIAAGSGVSIYNNQGPLGGGIAIDRTCNVEIHDAKIHDNTATSNGGGIYIAGGRSGALAGGPAVKLGGTTEIYGNTANNGAGVYLGGSATYLTSLTITDQTDIHDNNTTGGTSRNGGGIYVAGRGILVVNSADVKIRDNTAGGHGGGIYIAANGNVTLSAGTLSGNSALTGNGGGIWTGAALTLDDNFAVISNSALKGNGGGIFASGTGASLTLDGAIIGGSAANANTALNGGGVALASSAKLAMINGAVISHNTATTDGGGIYAASGTGLVLTSGRVSDNTAAGGSGGGIWSAASFSLDANFSVARNSAAKGNGGGIYATGSSATVTLNGATIGGSAANANTALNGGGVALASGAKLEMVNNAVISYNTAATHGGGLYADGGAVSLASGSIHHNTATSGNGGGIWTARSLTLGSGVSVYLNTASNSSGGGIYATGATAAVTLNGATVGGSAGNGNSAVNGGGVALVSGAKLAMTAGATISYNTATNRGGGIFADNADSTVTVAGGFIDRNSAAYQGGGIYVGNGAEVNLTDTSVSHNSVSGSTSGGGGIIVAGGAVTITGASHIDGNTVANTAGSTAETGGGALLLKSGSVTISGTTTLSNNVANNGSAIKTYGGVLTVGGNTGDHIVIDGNTNGGGHQWGAALLLEAGSGTIADAEISNNVNSHASGMGGGILVGKNMGAFTVSDTKIHHNTAAGGGGIYINDNGNLSFGDNVKIYSNVAKANNNSQGRGGGININNQGSLIIDGVKGLEIYDNVSEATLTDGDPIGGGGIYVLDSALSITNSEASIYGNSAINGGGVFACRNSVVTLDGVLIYQNSAVDGGGVFVNAGRDGTYGCNGGALTLSGETKIYENTASNHGAGLYVHANTVGVGTATITGDVQIYDNVASGSGGGIYVSSLAVLTVDGTDTAVRGNSAANGGGLHISAGSVVTFGTVSIAGNTATTGDGGGIWTAESLTIGTISRSLRTARPTVWEAASTPPVPV</sequence>
<evidence type="ECO:0000256" key="6">
    <source>
        <dbReference type="ARBA" id="ARBA00023136"/>
    </source>
</evidence>
<dbReference type="NCBIfam" id="TIGR01376">
    <property type="entry name" value="POMP_repeat"/>
    <property type="match status" value="3"/>
</dbReference>
<keyword evidence="6" id="KW-0472">Membrane</keyword>
<dbReference type="OrthoDB" id="6091599at2"/>
<feature type="region of interest" description="Disordered" evidence="8">
    <location>
        <begin position="22"/>
        <end position="82"/>
    </location>
</feature>
<dbReference type="GeneID" id="78294905"/>
<organism evidence="11 12">
    <name type="scientific">Victivallis vadensis</name>
    <dbReference type="NCBI Taxonomy" id="172901"/>
    <lineage>
        <taxon>Bacteria</taxon>
        <taxon>Pseudomonadati</taxon>
        <taxon>Lentisphaerota</taxon>
        <taxon>Lentisphaeria</taxon>
        <taxon>Victivallales</taxon>
        <taxon>Victivallaceae</taxon>
        <taxon>Victivallis</taxon>
    </lineage>
</organism>
<keyword evidence="5" id="KW-0732">Signal</keyword>
<name>A0A2U1B4H5_9BACT</name>